<evidence type="ECO:0000313" key="6">
    <source>
        <dbReference type="Proteomes" id="UP001566132"/>
    </source>
</evidence>
<feature type="region of interest" description="Disordered" evidence="2">
    <location>
        <begin position="134"/>
        <end position="163"/>
    </location>
</feature>
<evidence type="ECO:0000256" key="2">
    <source>
        <dbReference type="SAM" id="MobiDB-lite"/>
    </source>
</evidence>
<comment type="caution">
    <text evidence="5">The sequence shown here is derived from an EMBL/GenBank/DDBJ whole genome shotgun (WGS) entry which is preliminary data.</text>
</comment>
<accession>A0ABD1EEJ4</accession>
<dbReference type="AlphaFoldDB" id="A0ABD1EEJ4"/>
<keyword evidence="1" id="KW-0539">Nucleus</keyword>
<dbReference type="Pfam" id="PF10545">
    <property type="entry name" value="MADF_DNA_bdg"/>
    <property type="match status" value="1"/>
</dbReference>
<dbReference type="PROSITE" id="PS51029">
    <property type="entry name" value="MADF"/>
    <property type="match status" value="1"/>
</dbReference>
<feature type="region of interest" description="Disordered" evidence="2">
    <location>
        <begin position="238"/>
        <end position="259"/>
    </location>
</feature>
<feature type="domain" description="BESS" evidence="4">
    <location>
        <begin position="191"/>
        <end position="230"/>
    </location>
</feature>
<dbReference type="PANTHER" id="PTHR12243:SF67">
    <property type="entry name" value="COREPRESSOR OF PANGOLIN, ISOFORM A-RELATED"/>
    <property type="match status" value="1"/>
</dbReference>
<feature type="compositionally biased region" description="Low complexity" evidence="2">
    <location>
        <begin position="238"/>
        <end position="257"/>
    </location>
</feature>
<dbReference type="Pfam" id="PF02944">
    <property type="entry name" value="BESS"/>
    <property type="match status" value="1"/>
</dbReference>
<dbReference type="InterPro" id="IPR039353">
    <property type="entry name" value="TF_Adf1"/>
</dbReference>
<feature type="compositionally biased region" description="Polar residues" evidence="2">
    <location>
        <begin position="140"/>
        <end position="157"/>
    </location>
</feature>
<feature type="domain" description="MADF" evidence="3">
    <location>
        <begin position="15"/>
        <end position="105"/>
    </location>
</feature>
<dbReference type="InterPro" id="IPR004210">
    <property type="entry name" value="BESS_motif"/>
</dbReference>
<proteinExistence type="predicted"/>
<sequence>MLSTFLIIMDVDIERLIILVQERPALYNIMMKDHHNRDLLEKLWEEISTEVGVGVTECKNKWNSVRSSYSRYLRHQKKLPSGSGTSKRKKWYLADNMTFLKDFMGQHRQPVGNATIEETSEIALDLDQERCIGDDEDTQDTPISITSSDSQSMTQGRSKPKVPKMASVVGAVAGPMIKFLESRTTSGITPKDSTLTFFESLVPDINSLTLKRQRTFKQKVLSLLHNLQDEQETEVARSISSPSVFSPQPSPSQPHCSNFYGSDANVNTWTHM</sequence>
<dbReference type="EMBL" id="JBDJPC010000008">
    <property type="protein sequence ID" value="KAL1492826.1"/>
    <property type="molecule type" value="Genomic_DNA"/>
</dbReference>
<dbReference type="PROSITE" id="PS51031">
    <property type="entry name" value="BESS"/>
    <property type="match status" value="1"/>
</dbReference>
<dbReference type="PANTHER" id="PTHR12243">
    <property type="entry name" value="MADF DOMAIN TRANSCRIPTION FACTOR"/>
    <property type="match status" value="1"/>
</dbReference>
<evidence type="ECO:0008006" key="7">
    <source>
        <dbReference type="Google" id="ProtNLM"/>
    </source>
</evidence>
<dbReference type="GO" id="GO:0005634">
    <property type="term" value="C:nucleus"/>
    <property type="evidence" value="ECO:0007669"/>
    <property type="project" value="UniProtKB-SubCell"/>
</dbReference>
<dbReference type="SMART" id="SM00595">
    <property type="entry name" value="MADF"/>
    <property type="match status" value="1"/>
</dbReference>
<dbReference type="InterPro" id="IPR006578">
    <property type="entry name" value="MADF-dom"/>
</dbReference>
<gene>
    <name evidence="5" type="ORF">ABEB36_011008</name>
</gene>
<reference evidence="5 6" key="1">
    <citation type="submission" date="2024-05" db="EMBL/GenBank/DDBJ databases">
        <title>Genetic variation in Jamaican populations of the coffee berry borer (Hypothenemus hampei).</title>
        <authorList>
            <person name="Errbii M."/>
            <person name="Myrie A."/>
        </authorList>
    </citation>
    <scope>NUCLEOTIDE SEQUENCE [LARGE SCALE GENOMIC DNA]</scope>
    <source>
        <strain evidence="5">JA-Hopewell-2020-01-JO</strain>
        <tissue evidence="5">Whole body</tissue>
    </source>
</reference>
<comment type="subcellular location">
    <subcellularLocation>
        <location evidence="1">Nucleus</location>
    </subcellularLocation>
</comment>
<dbReference type="Proteomes" id="UP001566132">
    <property type="component" value="Unassembled WGS sequence"/>
</dbReference>
<evidence type="ECO:0000259" key="4">
    <source>
        <dbReference type="PROSITE" id="PS51031"/>
    </source>
</evidence>
<organism evidence="5 6">
    <name type="scientific">Hypothenemus hampei</name>
    <name type="common">Coffee berry borer</name>
    <dbReference type="NCBI Taxonomy" id="57062"/>
    <lineage>
        <taxon>Eukaryota</taxon>
        <taxon>Metazoa</taxon>
        <taxon>Ecdysozoa</taxon>
        <taxon>Arthropoda</taxon>
        <taxon>Hexapoda</taxon>
        <taxon>Insecta</taxon>
        <taxon>Pterygota</taxon>
        <taxon>Neoptera</taxon>
        <taxon>Endopterygota</taxon>
        <taxon>Coleoptera</taxon>
        <taxon>Polyphaga</taxon>
        <taxon>Cucujiformia</taxon>
        <taxon>Curculionidae</taxon>
        <taxon>Scolytinae</taxon>
        <taxon>Hypothenemus</taxon>
    </lineage>
</organism>
<protein>
    <recommendedName>
        <fullName evidence="7">MADF domain-containing protein</fullName>
    </recommendedName>
</protein>
<evidence type="ECO:0000259" key="3">
    <source>
        <dbReference type="PROSITE" id="PS51029"/>
    </source>
</evidence>
<keyword evidence="6" id="KW-1185">Reference proteome</keyword>
<evidence type="ECO:0000256" key="1">
    <source>
        <dbReference type="PROSITE-ProRule" id="PRU00371"/>
    </source>
</evidence>
<name>A0ABD1EEJ4_HYPHA</name>
<evidence type="ECO:0000313" key="5">
    <source>
        <dbReference type="EMBL" id="KAL1492826.1"/>
    </source>
</evidence>